<evidence type="ECO:0000256" key="1">
    <source>
        <dbReference type="SAM" id="MobiDB-lite"/>
    </source>
</evidence>
<evidence type="ECO:0000313" key="2">
    <source>
        <dbReference type="EMBL" id="SDP23416.1"/>
    </source>
</evidence>
<protein>
    <submittedName>
        <fullName evidence="2">Uncharacterized protein</fullName>
    </submittedName>
</protein>
<dbReference type="OrthoDB" id="3557242at2"/>
<name>A0A1H0R2X4_9PSEU</name>
<keyword evidence="3" id="KW-1185">Reference proteome</keyword>
<dbReference type="Proteomes" id="UP000199651">
    <property type="component" value="Unassembled WGS sequence"/>
</dbReference>
<proteinExistence type="predicted"/>
<evidence type="ECO:0000313" key="3">
    <source>
        <dbReference type="Proteomes" id="UP000199651"/>
    </source>
</evidence>
<feature type="region of interest" description="Disordered" evidence="1">
    <location>
        <begin position="97"/>
        <end position="119"/>
    </location>
</feature>
<dbReference type="STRING" id="504798.SAMN05421871_104256"/>
<reference evidence="3" key="1">
    <citation type="submission" date="2016-10" db="EMBL/GenBank/DDBJ databases">
        <authorList>
            <person name="Varghese N."/>
            <person name="Submissions S."/>
        </authorList>
    </citation>
    <scope>NUCLEOTIDE SEQUENCE [LARGE SCALE GENOMIC DNA]</scope>
    <source>
        <strain evidence="3">IBRC-M 10655</strain>
    </source>
</reference>
<organism evidence="2 3">
    <name type="scientific">Actinokineospora alba</name>
    <dbReference type="NCBI Taxonomy" id="504798"/>
    <lineage>
        <taxon>Bacteria</taxon>
        <taxon>Bacillati</taxon>
        <taxon>Actinomycetota</taxon>
        <taxon>Actinomycetes</taxon>
        <taxon>Pseudonocardiales</taxon>
        <taxon>Pseudonocardiaceae</taxon>
        <taxon>Actinokineospora</taxon>
    </lineage>
</organism>
<dbReference type="EMBL" id="FNJB01000007">
    <property type="protein sequence ID" value="SDP23416.1"/>
    <property type="molecule type" value="Genomic_DNA"/>
</dbReference>
<dbReference type="RefSeq" id="WP_091377862.1">
    <property type="nucleotide sequence ID" value="NZ_FNDV01000004.1"/>
</dbReference>
<sequence>MSTISEPLTDARRLLEQVEHSLEGAGTEGLRAAVEGVHEVTRALAAVTAALMEQVPVGLDDQGIAKEVVADLRAMHGCLTTSTLLLAPALEDLRGLTSPEAATVPRQQNPLDRPMPIPA</sequence>
<dbReference type="AlphaFoldDB" id="A0A1H0R2X4"/>
<gene>
    <name evidence="2" type="ORF">SAMN05192558_107257</name>
</gene>
<accession>A0A1H0R2X4</accession>